<protein>
    <submittedName>
        <fullName evidence="2">Uncharacterized protein</fullName>
    </submittedName>
</protein>
<reference evidence="2" key="1">
    <citation type="submission" date="2021-02" db="EMBL/GenBank/DDBJ databases">
        <authorList>
            <person name="Nowell W R."/>
        </authorList>
    </citation>
    <scope>NUCLEOTIDE SEQUENCE</scope>
</reference>
<comment type="caution">
    <text evidence="2">The sequence shown here is derived from an EMBL/GenBank/DDBJ whole genome shotgun (WGS) entry which is preliminary data.</text>
</comment>
<evidence type="ECO:0000313" key="3">
    <source>
        <dbReference type="Proteomes" id="UP000681720"/>
    </source>
</evidence>
<evidence type="ECO:0000256" key="1">
    <source>
        <dbReference type="SAM" id="MobiDB-lite"/>
    </source>
</evidence>
<feature type="compositionally biased region" description="Acidic residues" evidence="1">
    <location>
        <begin position="32"/>
        <end position="42"/>
    </location>
</feature>
<accession>A0A8S2W9J2</accession>
<feature type="non-terminal residue" evidence="2">
    <location>
        <position position="1"/>
    </location>
</feature>
<name>A0A8S2W9J2_9BILA</name>
<evidence type="ECO:0000313" key="2">
    <source>
        <dbReference type="EMBL" id="CAF4421702.1"/>
    </source>
</evidence>
<organism evidence="2 3">
    <name type="scientific">Rotaria magnacalcarata</name>
    <dbReference type="NCBI Taxonomy" id="392030"/>
    <lineage>
        <taxon>Eukaryota</taxon>
        <taxon>Metazoa</taxon>
        <taxon>Spiralia</taxon>
        <taxon>Gnathifera</taxon>
        <taxon>Rotifera</taxon>
        <taxon>Eurotatoria</taxon>
        <taxon>Bdelloidea</taxon>
        <taxon>Philodinida</taxon>
        <taxon>Philodinidae</taxon>
        <taxon>Rotaria</taxon>
    </lineage>
</organism>
<dbReference type="Proteomes" id="UP000681720">
    <property type="component" value="Unassembled WGS sequence"/>
</dbReference>
<dbReference type="EMBL" id="CAJOBJ010062006">
    <property type="protein sequence ID" value="CAF4421702.1"/>
    <property type="molecule type" value="Genomic_DNA"/>
</dbReference>
<gene>
    <name evidence="2" type="ORF">GIL414_LOCUS31128</name>
</gene>
<feature type="region of interest" description="Disordered" evidence="1">
    <location>
        <begin position="28"/>
        <end position="48"/>
    </location>
</feature>
<proteinExistence type="predicted"/>
<dbReference type="AlphaFoldDB" id="A0A8S2W9J2"/>
<sequence>QEVSAGHPKHEYTSGHAVQGVFNFFFPIDKTNDDDDDDDDDNIDRTKL</sequence>